<proteinExistence type="inferred from homology"/>
<dbReference type="EMBL" id="JAHZSS010000019">
    <property type="protein sequence ID" value="MBW8192150.1"/>
    <property type="molecule type" value="Genomic_DNA"/>
</dbReference>
<protein>
    <submittedName>
        <fullName evidence="4">Glycoside hydrolase family 16 protein</fullName>
    </submittedName>
</protein>
<dbReference type="SUPFAM" id="SSF103647">
    <property type="entry name" value="TSP type-3 repeat"/>
    <property type="match status" value="2"/>
</dbReference>
<evidence type="ECO:0000313" key="4">
    <source>
        <dbReference type="EMBL" id="MBW8192150.1"/>
    </source>
</evidence>
<feature type="region of interest" description="Disordered" evidence="2">
    <location>
        <begin position="623"/>
        <end position="645"/>
    </location>
</feature>
<dbReference type="InterPro" id="IPR028974">
    <property type="entry name" value="TSP_type-3_rpt"/>
</dbReference>
<keyword evidence="5" id="KW-1185">Reference proteome</keyword>
<dbReference type="CDD" id="cd08023">
    <property type="entry name" value="GH16_laminarinase_like"/>
    <property type="match status" value="1"/>
</dbReference>
<keyword evidence="4" id="KW-0378">Hydrolase</keyword>
<reference evidence="4" key="1">
    <citation type="submission" date="2021-07" db="EMBL/GenBank/DDBJ databases">
        <title>Neiella marina sp. nov., isolated from the intestinal content of sea cucumber Apostichopus japonicus.</title>
        <authorList>
            <person name="Bai X."/>
        </authorList>
    </citation>
    <scope>NUCLEOTIDE SEQUENCE</scope>
    <source>
        <strain evidence="4">126</strain>
    </source>
</reference>
<dbReference type="PROSITE" id="PS51762">
    <property type="entry name" value="GH16_2"/>
    <property type="match status" value="1"/>
</dbReference>
<feature type="domain" description="GH16" evidence="3">
    <location>
        <begin position="38"/>
        <end position="291"/>
    </location>
</feature>
<dbReference type="InterPro" id="IPR050546">
    <property type="entry name" value="Glycosyl_Hydrlase_16"/>
</dbReference>
<dbReference type="Proteomes" id="UP001166251">
    <property type="component" value="Unassembled WGS sequence"/>
</dbReference>
<gene>
    <name evidence="4" type="ORF">K0504_14030</name>
</gene>
<evidence type="ECO:0000256" key="1">
    <source>
        <dbReference type="ARBA" id="ARBA00006865"/>
    </source>
</evidence>
<evidence type="ECO:0000259" key="3">
    <source>
        <dbReference type="PROSITE" id="PS51762"/>
    </source>
</evidence>
<dbReference type="Pfam" id="PF00722">
    <property type="entry name" value="Glyco_hydro_16"/>
    <property type="match status" value="1"/>
</dbReference>
<dbReference type="Gene3D" id="2.60.120.200">
    <property type="match status" value="1"/>
</dbReference>
<accession>A0ABS7EIP0</accession>
<name>A0ABS7EIP0_9GAMM</name>
<sequence length="691" mass="75015">MNEKRSHRERLSLWFRGYSINQLLAAALLFLAVAPAQAGWEVQWIDAFEGEGVNWDNWTAQIQANYNNEIQCYTDNESSLQKNYDVSDGTLKIIARRQDIACPGLGNQQREWTSGRLNSKDKREFLYGRIETRLRFLNLEGGTWPAFWMLENRIAEHPIRGDNDTVNWPNAGAGEIDVWEWFSNDGGSYITNFFNVNGCGSEFRPTYAGGAADVQDFHTYAIEWSADQVSFFMDGNVVKSHDISACPQYKEPMFLLLNVAIGGNLGGAVDASLMQATMEVDYVAHCTTADNSATGCNQTTPISADDDGDGVGNSLDQCHDTPAGTSVDINGCADSQVTETPTTAAPTPTPVASDVIALFSDAYNEIDGVNFNPDWGQSTIVTQPMLNDDEVLMYTGLNYQGTDYDGNHQDVSGMTHLHVDYWTSSSTALSVYLISPGPQETPYPFAVEQHQWISTDIPLSTFTAVDLTDTFQLKVEGNGSVYLDNIYFVNLDGEPAVIDSDSDGVTDAQDSCDNTTVGAIVDANGCENFAPTVNLIARQDGSSVSQIDRTAGVVSVSATVADANAGDSHQYQWQFNTEWVAETASSFSFDPNDLDTENVSITVTVSDDGEPVKTAQQTLQLAIQTSQDDTGSTDTGDSANQSGSGGSSWGLLGLIGLLCLGTLRHALNTCRFANSSGRSDKPNTSDVLDFQ</sequence>
<dbReference type="PANTHER" id="PTHR10963">
    <property type="entry name" value="GLYCOSYL HYDROLASE-RELATED"/>
    <property type="match status" value="1"/>
</dbReference>
<dbReference type="InterPro" id="IPR013320">
    <property type="entry name" value="ConA-like_dom_sf"/>
</dbReference>
<dbReference type="InterPro" id="IPR000757">
    <property type="entry name" value="Beta-glucanase-like"/>
</dbReference>
<evidence type="ECO:0000256" key="2">
    <source>
        <dbReference type="SAM" id="MobiDB-lite"/>
    </source>
</evidence>
<dbReference type="PANTHER" id="PTHR10963:SF55">
    <property type="entry name" value="GLYCOSIDE HYDROLASE FAMILY 16 PROTEIN"/>
    <property type="match status" value="1"/>
</dbReference>
<evidence type="ECO:0000313" key="5">
    <source>
        <dbReference type="Proteomes" id="UP001166251"/>
    </source>
</evidence>
<dbReference type="SUPFAM" id="SSF49899">
    <property type="entry name" value="Concanavalin A-like lectins/glucanases"/>
    <property type="match status" value="1"/>
</dbReference>
<feature type="compositionally biased region" description="Low complexity" evidence="2">
    <location>
        <begin position="623"/>
        <end position="638"/>
    </location>
</feature>
<comment type="similarity">
    <text evidence="1">Belongs to the glycosyl hydrolase 16 family.</text>
</comment>
<dbReference type="GO" id="GO:0016787">
    <property type="term" value="F:hydrolase activity"/>
    <property type="evidence" value="ECO:0007669"/>
    <property type="project" value="UniProtKB-KW"/>
</dbReference>
<organism evidence="4 5">
    <name type="scientific">Neiella holothuriorum</name>
    <dbReference type="NCBI Taxonomy" id="2870530"/>
    <lineage>
        <taxon>Bacteria</taxon>
        <taxon>Pseudomonadati</taxon>
        <taxon>Pseudomonadota</taxon>
        <taxon>Gammaproteobacteria</taxon>
        <taxon>Alteromonadales</taxon>
        <taxon>Echinimonadaceae</taxon>
        <taxon>Neiella</taxon>
    </lineage>
</organism>
<comment type="caution">
    <text evidence="4">The sequence shown here is derived from an EMBL/GenBank/DDBJ whole genome shotgun (WGS) entry which is preliminary data.</text>
</comment>